<dbReference type="EMBL" id="BAABAB010000036">
    <property type="protein sequence ID" value="GAA3634429.1"/>
    <property type="molecule type" value="Genomic_DNA"/>
</dbReference>
<sequence length="274" mass="29247">MASSVDTDPRRWAVKVPEITLLFWLIKVLTTGTGEALSDFLAAWNIPVAATLALLGLLGALGWQLWTRRYSPPPYWLAVSMVAVAGTMAADVVHLIGVPYLYSSLLCVAAVVVLFVAWHRSTGTLSIHSVDRRSRELFYWATVSATFALGTAVGDLVAISFGWGYLVSGLVFTVLIMVPLVGWRWFGLNSVVAFWMAYVLTRPLGASYADWLGKPDARGGLGLGDGTVALVGALAIAAGVAYLTVRQRRTRDTAVDDVGAGYSAAGDALPAVEL</sequence>
<dbReference type="Proteomes" id="UP001501490">
    <property type="component" value="Unassembled WGS sequence"/>
</dbReference>
<feature type="transmembrane region" description="Helical" evidence="1">
    <location>
        <begin position="12"/>
        <end position="30"/>
    </location>
</feature>
<keyword evidence="1" id="KW-0812">Transmembrane</keyword>
<keyword evidence="3" id="KW-1185">Reference proteome</keyword>
<evidence type="ECO:0000313" key="3">
    <source>
        <dbReference type="Proteomes" id="UP001501490"/>
    </source>
</evidence>
<keyword evidence="1" id="KW-0472">Membrane</keyword>
<evidence type="ECO:0000313" key="2">
    <source>
        <dbReference type="EMBL" id="GAA3634429.1"/>
    </source>
</evidence>
<dbReference type="RefSeq" id="WP_344808137.1">
    <property type="nucleotide sequence ID" value="NZ_BAABAB010000036.1"/>
</dbReference>
<accession>A0ABP7AJU9</accession>
<feature type="transmembrane region" description="Helical" evidence="1">
    <location>
        <begin position="100"/>
        <end position="118"/>
    </location>
</feature>
<feature type="transmembrane region" description="Helical" evidence="1">
    <location>
        <begin position="42"/>
        <end position="63"/>
    </location>
</feature>
<feature type="transmembrane region" description="Helical" evidence="1">
    <location>
        <begin position="138"/>
        <end position="159"/>
    </location>
</feature>
<keyword evidence="1" id="KW-1133">Transmembrane helix</keyword>
<dbReference type="InterPro" id="IPR007136">
    <property type="entry name" value="DUF347"/>
</dbReference>
<reference evidence="3" key="1">
    <citation type="journal article" date="2019" name="Int. J. Syst. Evol. Microbiol.">
        <title>The Global Catalogue of Microorganisms (GCM) 10K type strain sequencing project: providing services to taxonomists for standard genome sequencing and annotation.</title>
        <authorList>
            <consortium name="The Broad Institute Genomics Platform"/>
            <consortium name="The Broad Institute Genome Sequencing Center for Infectious Disease"/>
            <person name="Wu L."/>
            <person name="Ma J."/>
        </authorList>
    </citation>
    <scope>NUCLEOTIDE SEQUENCE [LARGE SCALE GENOMIC DNA]</scope>
    <source>
        <strain evidence="3">JCM 16929</strain>
    </source>
</reference>
<protein>
    <submittedName>
        <fullName evidence="2">Membrane protein</fullName>
    </submittedName>
</protein>
<feature type="transmembrane region" description="Helical" evidence="1">
    <location>
        <begin position="165"/>
        <end position="183"/>
    </location>
</feature>
<organism evidence="2 3">
    <name type="scientific">Microlunatus ginsengisoli</name>
    <dbReference type="NCBI Taxonomy" id="363863"/>
    <lineage>
        <taxon>Bacteria</taxon>
        <taxon>Bacillati</taxon>
        <taxon>Actinomycetota</taxon>
        <taxon>Actinomycetes</taxon>
        <taxon>Propionibacteriales</taxon>
        <taxon>Propionibacteriaceae</taxon>
        <taxon>Microlunatus</taxon>
    </lineage>
</organism>
<feature type="transmembrane region" description="Helical" evidence="1">
    <location>
        <begin position="190"/>
        <end position="208"/>
    </location>
</feature>
<feature type="transmembrane region" description="Helical" evidence="1">
    <location>
        <begin position="75"/>
        <end position="94"/>
    </location>
</feature>
<dbReference type="Pfam" id="PF03988">
    <property type="entry name" value="DUF347"/>
    <property type="match status" value="4"/>
</dbReference>
<feature type="transmembrane region" description="Helical" evidence="1">
    <location>
        <begin position="228"/>
        <end position="245"/>
    </location>
</feature>
<proteinExistence type="predicted"/>
<comment type="caution">
    <text evidence="2">The sequence shown here is derived from an EMBL/GenBank/DDBJ whole genome shotgun (WGS) entry which is preliminary data.</text>
</comment>
<name>A0ABP7AJU9_9ACTN</name>
<gene>
    <name evidence="2" type="ORF">GCM10022236_41220</name>
</gene>
<evidence type="ECO:0000256" key="1">
    <source>
        <dbReference type="SAM" id="Phobius"/>
    </source>
</evidence>